<accession>A0A2A5WDS1</accession>
<evidence type="ECO:0000256" key="6">
    <source>
        <dbReference type="SAM" id="Phobius"/>
    </source>
</evidence>
<proteinExistence type="predicted"/>
<evidence type="ECO:0000256" key="2">
    <source>
        <dbReference type="ARBA" id="ARBA00022475"/>
    </source>
</evidence>
<keyword evidence="5 6" id="KW-0472">Membrane</keyword>
<evidence type="ECO:0000256" key="4">
    <source>
        <dbReference type="ARBA" id="ARBA00022989"/>
    </source>
</evidence>
<keyword evidence="4 6" id="KW-1133">Transmembrane helix</keyword>
<dbReference type="InterPro" id="IPR005171">
    <property type="entry name" value="Cyt_c_oxidase_su4_prok"/>
</dbReference>
<evidence type="ECO:0000256" key="3">
    <source>
        <dbReference type="ARBA" id="ARBA00022692"/>
    </source>
</evidence>
<feature type="transmembrane region" description="Helical" evidence="6">
    <location>
        <begin position="69"/>
        <end position="90"/>
    </location>
</feature>
<reference evidence="7 8" key="1">
    <citation type="submission" date="2017-08" db="EMBL/GenBank/DDBJ databases">
        <title>Fine stratification of microbial communities through a metagenomic profile of the photic zone.</title>
        <authorList>
            <person name="Haro-Moreno J.M."/>
            <person name="Lopez-Perez M."/>
            <person name="De La Torre J."/>
            <person name="Picazo A."/>
            <person name="Camacho A."/>
            <person name="Rodriguez-Valera F."/>
        </authorList>
    </citation>
    <scope>NUCLEOTIDE SEQUENCE [LARGE SCALE GENOMIC DNA]</scope>
    <source>
        <strain evidence="7">MED-G28</strain>
    </source>
</reference>
<protein>
    <submittedName>
        <fullName evidence="7">Cytochrome C oxidase subunit IV</fullName>
    </submittedName>
</protein>
<comment type="caution">
    <text evidence="7">The sequence shown here is derived from an EMBL/GenBank/DDBJ whole genome shotgun (WGS) entry which is preliminary data.</text>
</comment>
<feature type="transmembrane region" description="Helical" evidence="6">
    <location>
        <begin position="12"/>
        <end position="31"/>
    </location>
</feature>
<evidence type="ECO:0000313" key="7">
    <source>
        <dbReference type="EMBL" id="PDH34463.1"/>
    </source>
</evidence>
<keyword evidence="2" id="KW-1003">Cell membrane</keyword>
<keyword evidence="3 6" id="KW-0812">Transmembrane</keyword>
<dbReference type="Pfam" id="PF03626">
    <property type="entry name" value="COX4_pro"/>
    <property type="match status" value="1"/>
</dbReference>
<comment type="subcellular location">
    <subcellularLocation>
        <location evidence="1">Cell membrane</location>
        <topology evidence="1">Multi-pass membrane protein</topology>
    </subcellularLocation>
</comment>
<gene>
    <name evidence="7" type="ORF">CNF02_03650</name>
</gene>
<evidence type="ECO:0000256" key="1">
    <source>
        <dbReference type="ARBA" id="ARBA00004651"/>
    </source>
</evidence>
<sequence>MASAEGQQHPLGIYYKIWILLFVLSGFSYAVDYYNVQGAMRWTLVITFMFLKAGFIVAIFMHAVWERMALVLTILGPPTVLLLFIGLMSIEGIYTEELRFAYMGHDRDAVALTPADLHGEEGGHGGEEEH</sequence>
<dbReference type="Proteomes" id="UP000219329">
    <property type="component" value="Unassembled WGS sequence"/>
</dbReference>
<feature type="transmembrane region" description="Helical" evidence="6">
    <location>
        <begin position="43"/>
        <end position="63"/>
    </location>
</feature>
<name>A0A2A5WDS1_9GAMM</name>
<organism evidence="7 8">
    <name type="scientific">OM182 bacterium MED-G28</name>
    <dbReference type="NCBI Taxonomy" id="1986256"/>
    <lineage>
        <taxon>Bacteria</taxon>
        <taxon>Pseudomonadati</taxon>
        <taxon>Pseudomonadota</taxon>
        <taxon>Gammaproteobacteria</taxon>
        <taxon>OMG group</taxon>
        <taxon>OM182 clade</taxon>
    </lineage>
</organism>
<dbReference type="AlphaFoldDB" id="A0A2A5WDS1"/>
<evidence type="ECO:0000313" key="8">
    <source>
        <dbReference type="Proteomes" id="UP000219329"/>
    </source>
</evidence>
<dbReference type="GO" id="GO:0005886">
    <property type="term" value="C:plasma membrane"/>
    <property type="evidence" value="ECO:0007669"/>
    <property type="project" value="UniProtKB-SubCell"/>
</dbReference>
<evidence type="ECO:0000256" key="5">
    <source>
        <dbReference type="ARBA" id="ARBA00023136"/>
    </source>
</evidence>
<dbReference type="EMBL" id="NTJZ01000003">
    <property type="protein sequence ID" value="PDH34463.1"/>
    <property type="molecule type" value="Genomic_DNA"/>
</dbReference>